<accession>A0AA36FXE1</accession>
<dbReference type="Proteomes" id="UP001177023">
    <property type="component" value="Unassembled WGS sequence"/>
</dbReference>
<sequence length="988" mass="109380">MLIRLFDPFRSPRPALRQRSPINARPVAVPAPPEPIVDPLQPVKNWSHPFKDKNHPLLQLTQLAKAEAGYYPLGRNGQFHGGVHFDGGTAGVLDQSSVHCLADGEVVAYRFEAHSPTTTFINNEQCVVKPFSRNFVLVRHRLQPPKIQGSTDTPPILIFYSLYMHLQDWTVYQADSTIVRPAFWPEGATRHVKDSVNDLRAGERGLNVRNQAHRGKSIALLPKGAQVTVSGDGDYRRLENTPGPDALQDDEGFLRGYLSINHLAPIYGGQFRVNTEGTLNVRAEASIHSDVIAELPPGTEVTVSGEGEFRKLNHINQYVHFESLQGACEPEAHDRIVVPDQPIAIKAGDLIGHMGLYQDCYVDQPEKKLHLEVISGEGVDEFIAASRAWAGRLPSSENTWLKLAKGTPVIPHKAHYGPNRYPVLETATPVSSVDLLLPKSVLDGLPAEYKIDVPTSDFGRTFKYYRLDGLLNDADNNVLDGWVREEVGVTSWVSPWAWEGYDIIFSYDSPLSAIASFYRDLNRLSEAQLERFGGEADEGDKGRVKSRLYNLLYRNRDGKITADELQAAINLPAHAQTISQLIVHSESEWHRPQRWDILDEILGHSGSTPHLNWLAEKERIKELSCSQPLQEQVDVFWGIVVGVPTFGWCLLVFGRFLLYFDQKHAANGWDQARDQDLAERKRRGRRSQQVLSVSLHTALGDPKVQLDELLGGSQRPTALPSRMAPALLCKSCLSADTPDPEQALLKVMGRVLDDLLPALTKLPNDTPLGLLLEIDSGFPEAQWRRVWGQAWSEAGIRQPVVSVDSSGLFAVDQWLDQRISDKALLLVVAIQFALAQPQGASEVAVGILLGNRLTQTTLSPMAYLHRPEQEHGPTLEALRYAVFQALDWVPLPGRFIEHVWRVGVGKQRNAALTAVLNEVAMPMPQSQGLHDLDTLLGCTGKASPWLAIAAATQTFQRGAGPQFIFSGSSGVDSLLWGTALTPVPTLSQ</sequence>
<reference evidence="1" key="1">
    <citation type="submission" date="2023-06" db="EMBL/GenBank/DDBJ databases">
        <authorList>
            <person name="Delattre M."/>
        </authorList>
    </citation>
    <scope>NUCLEOTIDE SEQUENCE</scope>
    <source>
        <strain evidence="1">AF72</strain>
    </source>
</reference>
<dbReference type="Gene3D" id="2.30.30.40">
    <property type="entry name" value="SH3 Domains"/>
    <property type="match status" value="1"/>
</dbReference>
<evidence type="ECO:0000313" key="2">
    <source>
        <dbReference type="Proteomes" id="UP001177023"/>
    </source>
</evidence>
<organism evidence="1 2">
    <name type="scientific">Mesorhabditis spiculigera</name>
    <dbReference type="NCBI Taxonomy" id="96644"/>
    <lineage>
        <taxon>Eukaryota</taxon>
        <taxon>Metazoa</taxon>
        <taxon>Ecdysozoa</taxon>
        <taxon>Nematoda</taxon>
        <taxon>Chromadorea</taxon>
        <taxon>Rhabditida</taxon>
        <taxon>Rhabditina</taxon>
        <taxon>Rhabditomorpha</taxon>
        <taxon>Rhabditoidea</taxon>
        <taxon>Rhabditidae</taxon>
        <taxon>Mesorhabditinae</taxon>
        <taxon>Mesorhabditis</taxon>
    </lineage>
</organism>
<comment type="caution">
    <text evidence="1">The sequence shown here is derived from an EMBL/GenBank/DDBJ whole genome shotgun (WGS) entry which is preliminary data.</text>
</comment>
<proteinExistence type="predicted"/>
<dbReference type="EMBL" id="CATQJA010002444">
    <property type="protein sequence ID" value="CAJ0570685.1"/>
    <property type="molecule type" value="Genomic_DNA"/>
</dbReference>
<feature type="non-terminal residue" evidence="1">
    <location>
        <position position="988"/>
    </location>
</feature>
<dbReference type="AlphaFoldDB" id="A0AA36FXE1"/>
<name>A0AA36FXE1_9BILA</name>
<protein>
    <submittedName>
        <fullName evidence="1">Uncharacterized protein</fullName>
    </submittedName>
</protein>
<keyword evidence="2" id="KW-1185">Reference proteome</keyword>
<evidence type="ECO:0000313" key="1">
    <source>
        <dbReference type="EMBL" id="CAJ0570685.1"/>
    </source>
</evidence>
<gene>
    <name evidence="1" type="ORF">MSPICULIGERA_LOCUS9122</name>
</gene>